<organism evidence="2 3">
    <name type="scientific">Cylindrotheca closterium</name>
    <dbReference type="NCBI Taxonomy" id="2856"/>
    <lineage>
        <taxon>Eukaryota</taxon>
        <taxon>Sar</taxon>
        <taxon>Stramenopiles</taxon>
        <taxon>Ochrophyta</taxon>
        <taxon>Bacillariophyta</taxon>
        <taxon>Bacillariophyceae</taxon>
        <taxon>Bacillariophycidae</taxon>
        <taxon>Bacillariales</taxon>
        <taxon>Bacillariaceae</taxon>
        <taxon>Cylindrotheca</taxon>
    </lineage>
</organism>
<dbReference type="Proteomes" id="UP001295423">
    <property type="component" value="Unassembled WGS sequence"/>
</dbReference>
<evidence type="ECO:0000313" key="3">
    <source>
        <dbReference type="Proteomes" id="UP001295423"/>
    </source>
</evidence>
<gene>
    <name evidence="2" type="ORF">CYCCA115_LOCUS11479</name>
</gene>
<reference evidence="2" key="1">
    <citation type="submission" date="2023-08" db="EMBL/GenBank/DDBJ databases">
        <authorList>
            <person name="Audoor S."/>
            <person name="Bilcke G."/>
        </authorList>
    </citation>
    <scope>NUCLEOTIDE SEQUENCE</scope>
</reference>
<evidence type="ECO:0000256" key="1">
    <source>
        <dbReference type="SAM" id="Phobius"/>
    </source>
</evidence>
<keyword evidence="1" id="KW-0472">Membrane</keyword>
<proteinExistence type="predicted"/>
<accession>A0AAD2PUA1</accession>
<dbReference type="EMBL" id="CAKOGP040001743">
    <property type="protein sequence ID" value="CAJ1948146.1"/>
    <property type="molecule type" value="Genomic_DNA"/>
</dbReference>
<keyword evidence="3" id="KW-1185">Reference proteome</keyword>
<sequence length="299" mass="34162">MKKSISRTSSNVSAYMLKFYIVVGTAILLTLAAVLNHTRPKFLFGKPRPKVRPFRLTSIYPPGIKIESDLPRFFRTYSIATPHNENARKAVIKMVNSRRVLRQRSGSYKTYLKTWDESSASMLIERQICGHDFESVYKSSSAERKNDLIMWCMMSVTKTEGFFLNSVELLESPLLLTKGKGIVVRSAASPSSLSIDMYLHPRNMTHEDDMAIVPAQLLARMIETPESGSYSAYREEMEQRFHDIVFSDSNKEKYMILTEICQKDRPLFAISKKCESSSCCYIVVPEEYGSFIFESSSEN</sequence>
<protein>
    <submittedName>
        <fullName evidence="2">Uncharacterized protein</fullName>
    </submittedName>
</protein>
<keyword evidence="1" id="KW-0812">Transmembrane</keyword>
<evidence type="ECO:0000313" key="2">
    <source>
        <dbReference type="EMBL" id="CAJ1948146.1"/>
    </source>
</evidence>
<dbReference type="AlphaFoldDB" id="A0AAD2PUA1"/>
<name>A0AAD2PUA1_9STRA</name>
<keyword evidence="1" id="KW-1133">Transmembrane helix</keyword>
<feature type="transmembrane region" description="Helical" evidence="1">
    <location>
        <begin position="12"/>
        <end position="35"/>
    </location>
</feature>
<comment type="caution">
    <text evidence="2">The sequence shown here is derived from an EMBL/GenBank/DDBJ whole genome shotgun (WGS) entry which is preliminary data.</text>
</comment>